<dbReference type="Gene3D" id="2.40.50.140">
    <property type="entry name" value="Nucleic acid-binding proteins"/>
    <property type="match status" value="1"/>
</dbReference>
<dbReference type="FunFam" id="2.40.50.140:FF:000062">
    <property type="entry name" value="DNA ligase"/>
    <property type="match status" value="1"/>
</dbReference>
<dbReference type="HOGENOM" id="CLU_005138_1_0_1"/>
<dbReference type="PROSITE" id="PS50160">
    <property type="entry name" value="DNA_LIGASE_A3"/>
    <property type="match status" value="1"/>
</dbReference>
<evidence type="ECO:0000313" key="13">
    <source>
        <dbReference type="EMBL" id="EPQ58741.1"/>
    </source>
</evidence>
<dbReference type="OrthoDB" id="206088at2759"/>
<dbReference type="SUPFAM" id="SSF50249">
    <property type="entry name" value="Nucleic acid-binding proteins"/>
    <property type="match status" value="1"/>
</dbReference>
<proteinExistence type="inferred from homology"/>
<dbReference type="Pfam" id="PF04675">
    <property type="entry name" value="DNA_ligase_A_N"/>
    <property type="match status" value="1"/>
</dbReference>
<dbReference type="GO" id="GO:0005634">
    <property type="term" value="C:nucleus"/>
    <property type="evidence" value="ECO:0007669"/>
    <property type="project" value="UniProtKB-SubCell"/>
</dbReference>
<keyword evidence="4" id="KW-0235">DNA replication</keyword>
<dbReference type="KEGG" id="gtr:GLOTRDRAFT_36485"/>
<keyword evidence="6 9" id="KW-0067">ATP-binding</keyword>
<dbReference type="GO" id="GO:0071897">
    <property type="term" value="P:DNA biosynthetic process"/>
    <property type="evidence" value="ECO:0007669"/>
    <property type="project" value="InterPro"/>
</dbReference>
<dbReference type="InterPro" id="IPR012309">
    <property type="entry name" value="DNA_ligase_ATP-dep_C"/>
</dbReference>
<dbReference type="RefSeq" id="XP_007862911.1">
    <property type="nucleotide sequence ID" value="XM_007864720.1"/>
</dbReference>
<evidence type="ECO:0000256" key="9">
    <source>
        <dbReference type="RuleBase" id="RU000617"/>
    </source>
</evidence>
<keyword evidence="5 9" id="KW-0547">Nucleotide-binding</keyword>
<evidence type="ECO:0000256" key="8">
    <source>
        <dbReference type="ARBA" id="ARBA00034003"/>
    </source>
</evidence>
<comment type="catalytic activity">
    <reaction evidence="8 9">
        <text>ATP + (deoxyribonucleotide)n-3'-hydroxyl + 5'-phospho-(deoxyribonucleotide)m = (deoxyribonucleotide)n+m + AMP + diphosphate.</text>
        <dbReference type="EC" id="6.5.1.1"/>
    </reaction>
</comment>
<feature type="region of interest" description="Disordered" evidence="11">
    <location>
        <begin position="767"/>
        <end position="812"/>
    </location>
</feature>
<dbReference type="InterPro" id="IPR036599">
    <property type="entry name" value="DNA_ligase_N_sf"/>
</dbReference>
<dbReference type="SUPFAM" id="SSF56091">
    <property type="entry name" value="DNA ligase/mRNA capping enzyme, catalytic domain"/>
    <property type="match status" value="1"/>
</dbReference>
<dbReference type="PROSITE" id="PS00697">
    <property type="entry name" value="DNA_LIGASE_A1"/>
    <property type="match status" value="1"/>
</dbReference>
<dbReference type="Gene3D" id="1.10.3260.10">
    <property type="entry name" value="DNA ligase, ATP-dependent, N-terminal domain"/>
    <property type="match status" value="1"/>
</dbReference>
<dbReference type="InterPro" id="IPR012308">
    <property type="entry name" value="DNA_ligase_ATP-dep_N"/>
</dbReference>
<dbReference type="InterPro" id="IPR016059">
    <property type="entry name" value="DNA_ligase_ATP-dep_CS"/>
</dbReference>
<evidence type="ECO:0000256" key="11">
    <source>
        <dbReference type="SAM" id="MobiDB-lite"/>
    </source>
</evidence>
<evidence type="ECO:0000256" key="2">
    <source>
        <dbReference type="ARBA" id="ARBA00007572"/>
    </source>
</evidence>
<dbReference type="eggNOG" id="KOG0967">
    <property type="taxonomic scope" value="Eukaryota"/>
</dbReference>
<dbReference type="OMA" id="RDFSCEY"/>
<comment type="subcellular location">
    <subcellularLocation>
        <location evidence="1">Nucleus</location>
    </subcellularLocation>
</comment>
<dbReference type="PANTHER" id="PTHR45674:SF9">
    <property type="entry name" value="DNA LIGASE 3"/>
    <property type="match status" value="1"/>
</dbReference>
<keyword evidence="3 9" id="KW-0436">Ligase</keyword>
<feature type="region of interest" description="Disordered" evidence="11">
    <location>
        <begin position="39"/>
        <end position="74"/>
    </location>
</feature>
<dbReference type="CDD" id="cd07969">
    <property type="entry name" value="OBF_DNA_ligase_I"/>
    <property type="match status" value="1"/>
</dbReference>
<evidence type="ECO:0000256" key="10">
    <source>
        <dbReference type="RuleBase" id="RU004196"/>
    </source>
</evidence>
<dbReference type="FunFam" id="3.30.470.30:FF:000002">
    <property type="entry name" value="DNA ligase"/>
    <property type="match status" value="1"/>
</dbReference>
<organism evidence="13 14">
    <name type="scientific">Gloeophyllum trabeum (strain ATCC 11539 / FP-39264 / Madison 617)</name>
    <name type="common">Brown rot fungus</name>
    <dbReference type="NCBI Taxonomy" id="670483"/>
    <lineage>
        <taxon>Eukaryota</taxon>
        <taxon>Fungi</taxon>
        <taxon>Dikarya</taxon>
        <taxon>Basidiomycota</taxon>
        <taxon>Agaricomycotina</taxon>
        <taxon>Agaricomycetes</taxon>
        <taxon>Gloeophyllales</taxon>
        <taxon>Gloeophyllaceae</taxon>
        <taxon>Gloeophyllum</taxon>
    </lineage>
</organism>
<reference evidence="13 14" key="1">
    <citation type="journal article" date="2012" name="Science">
        <title>The Paleozoic origin of enzymatic lignin decomposition reconstructed from 31 fungal genomes.</title>
        <authorList>
            <person name="Floudas D."/>
            <person name="Binder M."/>
            <person name="Riley R."/>
            <person name="Barry K."/>
            <person name="Blanchette R.A."/>
            <person name="Henrissat B."/>
            <person name="Martinez A.T."/>
            <person name="Otillar R."/>
            <person name="Spatafora J.W."/>
            <person name="Yadav J.S."/>
            <person name="Aerts A."/>
            <person name="Benoit I."/>
            <person name="Boyd A."/>
            <person name="Carlson A."/>
            <person name="Copeland A."/>
            <person name="Coutinho P.M."/>
            <person name="de Vries R.P."/>
            <person name="Ferreira P."/>
            <person name="Findley K."/>
            <person name="Foster B."/>
            <person name="Gaskell J."/>
            <person name="Glotzer D."/>
            <person name="Gorecki P."/>
            <person name="Heitman J."/>
            <person name="Hesse C."/>
            <person name="Hori C."/>
            <person name="Igarashi K."/>
            <person name="Jurgens J.A."/>
            <person name="Kallen N."/>
            <person name="Kersten P."/>
            <person name="Kohler A."/>
            <person name="Kuees U."/>
            <person name="Kumar T.K.A."/>
            <person name="Kuo A."/>
            <person name="LaButti K."/>
            <person name="Larrondo L.F."/>
            <person name="Lindquist E."/>
            <person name="Ling A."/>
            <person name="Lombard V."/>
            <person name="Lucas S."/>
            <person name="Lundell T."/>
            <person name="Martin R."/>
            <person name="McLaughlin D.J."/>
            <person name="Morgenstern I."/>
            <person name="Morin E."/>
            <person name="Murat C."/>
            <person name="Nagy L.G."/>
            <person name="Nolan M."/>
            <person name="Ohm R.A."/>
            <person name="Patyshakuliyeva A."/>
            <person name="Rokas A."/>
            <person name="Ruiz-Duenas F.J."/>
            <person name="Sabat G."/>
            <person name="Salamov A."/>
            <person name="Samejima M."/>
            <person name="Schmutz J."/>
            <person name="Slot J.C."/>
            <person name="St John F."/>
            <person name="Stenlid J."/>
            <person name="Sun H."/>
            <person name="Sun S."/>
            <person name="Syed K."/>
            <person name="Tsang A."/>
            <person name="Wiebenga A."/>
            <person name="Young D."/>
            <person name="Pisabarro A."/>
            <person name="Eastwood D.C."/>
            <person name="Martin F."/>
            <person name="Cullen D."/>
            <person name="Grigoriev I.V."/>
            <person name="Hibbett D.S."/>
        </authorList>
    </citation>
    <scope>NUCLEOTIDE SEQUENCE [LARGE SCALE GENOMIC DNA]</scope>
    <source>
        <strain evidence="13 14">ATCC 11539</strain>
    </source>
</reference>
<dbReference type="GO" id="GO:0003910">
    <property type="term" value="F:DNA ligase (ATP) activity"/>
    <property type="evidence" value="ECO:0007669"/>
    <property type="project" value="UniProtKB-EC"/>
</dbReference>
<dbReference type="GO" id="GO:0006310">
    <property type="term" value="P:DNA recombination"/>
    <property type="evidence" value="ECO:0007669"/>
    <property type="project" value="UniProtKB-KW"/>
</dbReference>
<evidence type="ECO:0000256" key="4">
    <source>
        <dbReference type="ARBA" id="ARBA00022705"/>
    </source>
</evidence>
<dbReference type="Gene3D" id="3.30.470.30">
    <property type="entry name" value="DNA ligase/mRNA capping enzyme"/>
    <property type="match status" value="1"/>
</dbReference>
<dbReference type="SUPFAM" id="SSF117018">
    <property type="entry name" value="ATP-dependent DNA ligase DNA-binding domain"/>
    <property type="match status" value="1"/>
</dbReference>
<keyword evidence="9" id="KW-0227">DNA damage</keyword>
<evidence type="ECO:0000256" key="3">
    <source>
        <dbReference type="ARBA" id="ARBA00022598"/>
    </source>
</evidence>
<protein>
    <recommendedName>
        <fullName evidence="9">DNA ligase</fullName>
        <ecNumber evidence="9">6.5.1.1</ecNumber>
    </recommendedName>
</protein>
<comment type="similarity">
    <text evidence="2 10">Belongs to the ATP-dependent DNA ligase family.</text>
</comment>
<keyword evidence="7" id="KW-0539">Nucleus</keyword>
<dbReference type="GO" id="GO:0006273">
    <property type="term" value="P:lagging strand elongation"/>
    <property type="evidence" value="ECO:0007669"/>
    <property type="project" value="TreeGrafter"/>
</dbReference>
<dbReference type="InterPro" id="IPR050191">
    <property type="entry name" value="ATP-dep_DNA_ligase"/>
</dbReference>
<evidence type="ECO:0000256" key="5">
    <source>
        <dbReference type="ARBA" id="ARBA00022741"/>
    </source>
</evidence>
<dbReference type="InterPro" id="IPR012310">
    <property type="entry name" value="DNA_ligase_ATP-dep_cent"/>
</dbReference>
<dbReference type="EMBL" id="KB469298">
    <property type="protein sequence ID" value="EPQ58741.1"/>
    <property type="molecule type" value="Genomic_DNA"/>
</dbReference>
<dbReference type="Pfam" id="PF04679">
    <property type="entry name" value="DNA_ligase_A_C"/>
    <property type="match status" value="1"/>
</dbReference>
<evidence type="ECO:0000256" key="1">
    <source>
        <dbReference type="ARBA" id="ARBA00004123"/>
    </source>
</evidence>
<dbReference type="GO" id="GO:0005524">
    <property type="term" value="F:ATP binding"/>
    <property type="evidence" value="ECO:0007669"/>
    <property type="project" value="UniProtKB-KW"/>
</dbReference>
<feature type="domain" description="ATP-dependent DNA ligase family profile" evidence="12">
    <location>
        <begin position="499"/>
        <end position="661"/>
    </location>
</feature>
<dbReference type="PANTHER" id="PTHR45674">
    <property type="entry name" value="DNA LIGASE 1/3 FAMILY MEMBER"/>
    <property type="match status" value="1"/>
</dbReference>
<dbReference type="GO" id="GO:0006281">
    <property type="term" value="P:DNA repair"/>
    <property type="evidence" value="ECO:0007669"/>
    <property type="project" value="UniProtKB-KW"/>
</dbReference>
<dbReference type="AlphaFoldDB" id="S7QFU6"/>
<dbReference type="Proteomes" id="UP000030669">
    <property type="component" value="Unassembled WGS sequence"/>
</dbReference>
<feature type="compositionally biased region" description="Acidic residues" evidence="11">
    <location>
        <begin position="788"/>
        <end position="812"/>
    </location>
</feature>
<dbReference type="Pfam" id="PF01068">
    <property type="entry name" value="DNA_ligase_A_M"/>
    <property type="match status" value="1"/>
</dbReference>
<dbReference type="EC" id="6.5.1.1" evidence="9"/>
<keyword evidence="9" id="KW-0234">DNA repair</keyword>
<dbReference type="NCBIfam" id="TIGR00574">
    <property type="entry name" value="dnl1"/>
    <property type="match status" value="1"/>
</dbReference>
<sequence>MHKDSGSKQPHLQHPQKSARHGLAYEVIDVDAFDDTVVEAGPSNVGTATTRQPDYDSVKRTPSPSKSERITKTRPVRDEGAVLRPKIESVPLETPKYGPLIVSPSVFEVDSRVWPPNKTIPYSLLAHALSTLTTTRSRITILNILTNTLRVILQAHPPSLLPALYLLSNTLAPAYDSVELGLGYSVILKAIQHVSGLSSGALKRLYTKTGDPGDVAFEAKSNVRTLVPHPPLLITGVYESLVQISKAKGPGAAKQKQSLVEKLLVAAKGEEVRFLVRTLFQNLRVGAVRTSILTALARAMVMTPPASIRDSIAADSPYYASDDLVAAVKHNPLNRLSEKFTNAERLLKQVYVQHPNYGHIAKALAEGGLEGLPDRVPFTVGIPLLPTLGSPTRSLDEIYDRLEDLPFAAEFKYDGQRAQIHGWKNAPDGSVAVKIFSRHLEDMTEKARISTSLTSYLFFSDSNLESLIMDTEIVAIDPGNGDLRTFQELSNRARKDVQVNEIKVVVCVFAFDLLYLNGQVILQEPFRARRSLLRSKFPPVIPEWRGAARLDHVKSVDSEAGRDAVEEFWQEAVESRVEGLMVKLLDSGQVLTDPSDKKDRPRRKPLPATYEPDKRTAAWLKLKKDYVTGLGDSLDLVPIGGWHGNGRKHQWWSPILLGLYNPALGKLVAVCKCMSGFSDVFYKALTEKYADGSENCSRQNLWDVETGGTPQVYFKPQEVWEIRGADVTVSPVSVAALGLVSDSRGLSLRFPRFMKVREDKSIEQASTPDFLAGMYRSQQGKGGKGEGVDDGDLLDASMESEPEESEIDLSDS</sequence>
<evidence type="ECO:0000256" key="7">
    <source>
        <dbReference type="ARBA" id="ARBA00023242"/>
    </source>
</evidence>
<dbReference type="Gene3D" id="3.30.1490.70">
    <property type="match status" value="1"/>
</dbReference>
<evidence type="ECO:0000313" key="14">
    <source>
        <dbReference type="Proteomes" id="UP000030669"/>
    </source>
</evidence>
<accession>S7QFU6</accession>
<name>S7QFU6_GLOTA</name>
<gene>
    <name evidence="13" type="ORF">GLOTRDRAFT_36485</name>
</gene>
<evidence type="ECO:0000259" key="12">
    <source>
        <dbReference type="PROSITE" id="PS50160"/>
    </source>
</evidence>
<dbReference type="STRING" id="670483.S7QFU6"/>
<dbReference type="InterPro" id="IPR000977">
    <property type="entry name" value="DNA_ligase_ATP-dep"/>
</dbReference>
<keyword evidence="9" id="KW-0233">DNA recombination</keyword>
<keyword evidence="14" id="KW-1185">Reference proteome</keyword>
<dbReference type="GO" id="GO:0003677">
    <property type="term" value="F:DNA binding"/>
    <property type="evidence" value="ECO:0007669"/>
    <property type="project" value="InterPro"/>
</dbReference>
<dbReference type="GeneID" id="19305710"/>
<evidence type="ECO:0000256" key="6">
    <source>
        <dbReference type="ARBA" id="ARBA00022840"/>
    </source>
</evidence>
<dbReference type="CDD" id="cd07900">
    <property type="entry name" value="Adenylation_DNA_ligase_I_Euk"/>
    <property type="match status" value="1"/>
</dbReference>
<dbReference type="InterPro" id="IPR012340">
    <property type="entry name" value="NA-bd_OB-fold"/>
</dbReference>
<feature type="region of interest" description="Disordered" evidence="11">
    <location>
        <begin position="1"/>
        <end position="23"/>
    </location>
</feature>